<dbReference type="InterPro" id="IPR000305">
    <property type="entry name" value="GIY-YIG_endonuc"/>
</dbReference>
<dbReference type="eggNOG" id="COG1396">
    <property type="taxonomic scope" value="Bacteria"/>
</dbReference>
<dbReference type="SMART" id="SM00530">
    <property type="entry name" value="HTH_XRE"/>
    <property type="match status" value="1"/>
</dbReference>
<sequence length="192" mass="22559">MINLSIVNPLELPSVPLLDRKKLHRWGGVYFVIRGEKDILYIGQSPLIKNRWNQHHLLRKLSEDDKQQSRIYWLATDEDLEPIEAAFIHHFRPPLNRYYPPIHSAEVVTPPKTLQVKRVVEVVHDFPELGKRIKAARERDDRPLSQICRDCGISRSYWYQLESEDLRSPATEEMIRKIEQALGINLEVSFND</sequence>
<dbReference type="Gene3D" id="1.10.260.40">
    <property type="entry name" value="lambda repressor-like DNA-binding domains"/>
    <property type="match status" value="1"/>
</dbReference>
<accession>K9VTP8</accession>
<dbReference type="OrthoDB" id="515144at2"/>
<dbReference type="Pfam" id="PF01541">
    <property type="entry name" value="GIY-YIG"/>
    <property type="match status" value="1"/>
</dbReference>
<dbReference type="CDD" id="cd00093">
    <property type="entry name" value="HTH_XRE"/>
    <property type="match status" value="1"/>
</dbReference>
<dbReference type="InterPro" id="IPR035901">
    <property type="entry name" value="GIY-YIG_endonuc_sf"/>
</dbReference>
<dbReference type="Proteomes" id="UP000010472">
    <property type="component" value="Chromosome"/>
</dbReference>
<dbReference type="EMBL" id="CP003620">
    <property type="protein sequence ID" value="AFZ11326.1"/>
    <property type="molecule type" value="Genomic_DNA"/>
</dbReference>
<dbReference type="Gene3D" id="3.40.1440.10">
    <property type="entry name" value="GIY-YIG endonuclease"/>
    <property type="match status" value="1"/>
</dbReference>
<dbReference type="HOGENOM" id="CLU_1413083_0_0_3"/>
<name>K9VTP8_9CYAN</name>
<dbReference type="AlphaFoldDB" id="K9VTP8"/>
<evidence type="ECO:0000259" key="1">
    <source>
        <dbReference type="PROSITE" id="PS50164"/>
    </source>
</evidence>
<dbReference type="KEGG" id="cep:Cri9333_0345"/>
<evidence type="ECO:0000313" key="2">
    <source>
        <dbReference type="EMBL" id="AFZ11326.1"/>
    </source>
</evidence>
<keyword evidence="3" id="KW-1185">Reference proteome</keyword>
<reference evidence="2 3" key="1">
    <citation type="submission" date="2012-06" db="EMBL/GenBank/DDBJ databases">
        <title>Finished chromosome of genome of Crinalium epipsammum PCC 9333.</title>
        <authorList>
            <consortium name="US DOE Joint Genome Institute"/>
            <person name="Gugger M."/>
            <person name="Coursin T."/>
            <person name="Rippka R."/>
            <person name="Tandeau De Marsac N."/>
            <person name="Huntemann M."/>
            <person name="Wei C.-L."/>
            <person name="Han J."/>
            <person name="Detter J.C."/>
            <person name="Han C."/>
            <person name="Tapia R."/>
            <person name="Davenport K."/>
            <person name="Daligault H."/>
            <person name="Erkkila T."/>
            <person name="Gu W."/>
            <person name="Munk A.C.C."/>
            <person name="Teshima H."/>
            <person name="Xu Y."/>
            <person name="Chain P."/>
            <person name="Chen A."/>
            <person name="Krypides N."/>
            <person name="Mavromatis K."/>
            <person name="Markowitz V."/>
            <person name="Szeto E."/>
            <person name="Ivanova N."/>
            <person name="Mikhailova N."/>
            <person name="Ovchinnikova G."/>
            <person name="Pagani I."/>
            <person name="Pati A."/>
            <person name="Goodwin L."/>
            <person name="Peters L."/>
            <person name="Pitluck S."/>
            <person name="Woyke T."/>
            <person name="Kerfeld C."/>
        </authorList>
    </citation>
    <scope>NUCLEOTIDE SEQUENCE [LARGE SCALE GENOMIC DNA]</scope>
    <source>
        <strain evidence="2 3">PCC 9333</strain>
    </source>
</reference>
<dbReference type="SUPFAM" id="SSF47413">
    <property type="entry name" value="lambda repressor-like DNA-binding domains"/>
    <property type="match status" value="1"/>
</dbReference>
<dbReference type="InterPro" id="IPR001387">
    <property type="entry name" value="Cro/C1-type_HTH"/>
</dbReference>
<proteinExistence type="predicted"/>
<dbReference type="SUPFAM" id="SSF82771">
    <property type="entry name" value="GIY-YIG endonuclease"/>
    <property type="match status" value="1"/>
</dbReference>
<organism evidence="2 3">
    <name type="scientific">Crinalium epipsammum PCC 9333</name>
    <dbReference type="NCBI Taxonomy" id="1173022"/>
    <lineage>
        <taxon>Bacteria</taxon>
        <taxon>Bacillati</taxon>
        <taxon>Cyanobacteriota</taxon>
        <taxon>Cyanophyceae</taxon>
        <taxon>Gomontiellales</taxon>
        <taxon>Gomontiellaceae</taxon>
        <taxon>Crinalium</taxon>
    </lineage>
</organism>
<gene>
    <name evidence="2" type="ORF">Cri9333_0345</name>
</gene>
<dbReference type="InterPro" id="IPR010982">
    <property type="entry name" value="Lambda_DNA-bd_dom_sf"/>
</dbReference>
<evidence type="ECO:0000313" key="3">
    <source>
        <dbReference type="Proteomes" id="UP000010472"/>
    </source>
</evidence>
<protein>
    <submittedName>
        <fullName evidence="2">Helix-turn-helix domain protein</fullName>
    </submittedName>
</protein>
<dbReference type="GO" id="GO:0003677">
    <property type="term" value="F:DNA binding"/>
    <property type="evidence" value="ECO:0007669"/>
    <property type="project" value="InterPro"/>
</dbReference>
<dbReference type="RefSeq" id="WP_015201467.1">
    <property type="nucleotide sequence ID" value="NC_019753.1"/>
</dbReference>
<dbReference type="CDD" id="cd00719">
    <property type="entry name" value="GIY-YIG_SF"/>
    <property type="match status" value="1"/>
</dbReference>
<dbReference type="STRING" id="1173022.Cri9333_0345"/>
<dbReference type="PROSITE" id="PS50164">
    <property type="entry name" value="GIY_YIG"/>
    <property type="match status" value="1"/>
</dbReference>
<feature type="domain" description="GIY-YIG" evidence="1">
    <location>
        <begin position="25"/>
        <end position="97"/>
    </location>
</feature>